<protein>
    <submittedName>
        <fullName evidence="1">Uncharacterized protein</fullName>
    </submittedName>
</protein>
<sequence length="303" mass="32986">MRPPEPHLRVVALVLLWVLPLDACPQLCQCLNLQLLQLGFNQISRVESMAFSGSTDIGTLSLEGNPLTELKPKAFGGLDRLGWLRLPREVTCPQPDAFSGLKNVSLLVLESIRCERIPQFAFRGLEAAGKIHVRDATLGLVDSGAFAGLNHARSVIFEGCRIDVVRAAAFAGMRAVVELRLRNNRIGRLLPGALDALDEASVAYVVLQENWLPCDCTLRWAPDTFRQTAFCSSPARWLNSSAAQVPLSSLPRCAPQHWTPVQAGNGAQRRPSPDSDPSGLGTTRALPSLFLVVLDAFLAAYSR</sequence>
<evidence type="ECO:0000313" key="2">
    <source>
        <dbReference type="Proteomes" id="UP000805193"/>
    </source>
</evidence>
<comment type="caution">
    <text evidence="1">The sequence shown here is derived from an EMBL/GenBank/DDBJ whole genome shotgun (WGS) entry which is preliminary data.</text>
</comment>
<organism evidence="1 2">
    <name type="scientific">Ixodes persulcatus</name>
    <name type="common">Taiga tick</name>
    <dbReference type="NCBI Taxonomy" id="34615"/>
    <lineage>
        <taxon>Eukaryota</taxon>
        <taxon>Metazoa</taxon>
        <taxon>Ecdysozoa</taxon>
        <taxon>Arthropoda</taxon>
        <taxon>Chelicerata</taxon>
        <taxon>Arachnida</taxon>
        <taxon>Acari</taxon>
        <taxon>Parasitiformes</taxon>
        <taxon>Ixodida</taxon>
        <taxon>Ixodoidea</taxon>
        <taxon>Ixodidae</taxon>
        <taxon>Ixodinae</taxon>
        <taxon>Ixodes</taxon>
    </lineage>
</organism>
<reference evidence="1 2" key="1">
    <citation type="journal article" date="2020" name="Cell">
        <title>Large-Scale Comparative Analyses of Tick Genomes Elucidate Their Genetic Diversity and Vector Capacities.</title>
        <authorList>
            <consortium name="Tick Genome and Microbiome Consortium (TIGMIC)"/>
            <person name="Jia N."/>
            <person name="Wang J."/>
            <person name="Shi W."/>
            <person name="Du L."/>
            <person name="Sun Y."/>
            <person name="Zhan W."/>
            <person name="Jiang J.F."/>
            <person name="Wang Q."/>
            <person name="Zhang B."/>
            <person name="Ji P."/>
            <person name="Bell-Sakyi L."/>
            <person name="Cui X.M."/>
            <person name="Yuan T.T."/>
            <person name="Jiang B.G."/>
            <person name="Yang W.F."/>
            <person name="Lam T.T."/>
            <person name="Chang Q.C."/>
            <person name="Ding S.J."/>
            <person name="Wang X.J."/>
            <person name="Zhu J.G."/>
            <person name="Ruan X.D."/>
            <person name="Zhao L."/>
            <person name="Wei J.T."/>
            <person name="Ye R.Z."/>
            <person name="Que T.C."/>
            <person name="Du C.H."/>
            <person name="Zhou Y.H."/>
            <person name="Cheng J.X."/>
            <person name="Dai P.F."/>
            <person name="Guo W.B."/>
            <person name="Han X.H."/>
            <person name="Huang E.J."/>
            <person name="Li L.F."/>
            <person name="Wei W."/>
            <person name="Gao Y.C."/>
            <person name="Liu J.Z."/>
            <person name="Shao H.Z."/>
            <person name="Wang X."/>
            <person name="Wang C.C."/>
            <person name="Yang T.C."/>
            <person name="Huo Q.B."/>
            <person name="Li W."/>
            <person name="Chen H.Y."/>
            <person name="Chen S.E."/>
            <person name="Zhou L.G."/>
            <person name="Ni X.B."/>
            <person name="Tian J.H."/>
            <person name="Sheng Y."/>
            <person name="Liu T."/>
            <person name="Pan Y.S."/>
            <person name="Xia L.Y."/>
            <person name="Li J."/>
            <person name="Zhao F."/>
            <person name="Cao W.C."/>
        </authorList>
    </citation>
    <scope>NUCLEOTIDE SEQUENCE [LARGE SCALE GENOMIC DNA]</scope>
    <source>
        <strain evidence="1">Iper-2018</strain>
    </source>
</reference>
<gene>
    <name evidence="1" type="ORF">HPB47_012066</name>
</gene>
<dbReference type="EMBL" id="JABSTQ010011486">
    <property type="protein sequence ID" value="KAG0410815.1"/>
    <property type="molecule type" value="Genomic_DNA"/>
</dbReference>
<proteinExistence type="predicted"/>
<keyword evidence="2" id="KW-1185">Reference proteome</keyword>
<accession>A0AC60NUK7</accession>
<evidence type="ECO:0000313" key="1">
    <source>
        <dbReference type="EMBL" id="KAG0410815.1"/>
    </source>
</evidence>
<name>A0AC60NUK7_IXOPE</name>
<dbReference type="Proteomes" id="UP000805193">
    <property type="component" value="Unassembled WGS sequence"/>
</dbReference>